<gene>
    <name evidence="2" type="ORF">C1H76_2686</name>
</gene>
<evidence type="ECO:0000313" key="2">
    <source>
        <dbReference type="EMBL" id="TKX25100.1"/>
    </source>
</evidence>
<comment type="caution">
    <text evidence="2">The sequence shown here is derived from an EMBL/GenBank/DDBJ whole genome shotgun (WGS) entry which is preliminary data.</text>
</comment>
<feature type="compositionally biased region" description="Polar residues" evidence="1">
    <location>
        <begin position="294"/>
        <end position="311"/>
    </location>
</feature>
<evidence type="ECO:0000256" key="1">
    <source>
        <dbReference type="SAM" id="MobiDB-lite"/>
    </source>
</evidence>
<feature type="region of interest" description="Disordered" evidence="1">
    <location>
        <begin position="294"/>
        <end position="330"/>
    </location>
</feature>
<sequence length="436" mass="48127">MVSTSFSVECLRACPEEFLANFATLDDRERRLTAHELLTALDEQYSSHLDLQDSVSRLIEHVLQDPQCNSLLRQNRYICLDSALNFGVEYGTPASKQKNELLIKIRSQPTWASFPTSLPWHMISTSTGRTTLGIVMLYQWFNVSRMMDMPTATSRLKAKLGIGRVTKRSLEELCSDLAYGLSRANIAGPRRNNTNSAMEKLPGSGRSLACELADQESSAPKHRSRQQQLGNDGGDTFTLTNALRQTALSQHTSTTLQTSPPSYSSGRATPLATSYTHVQAQGSHRYLPSHLSVSEQSLDETISPRPNQSRLAQDDPQVGFSSFPRPRTGPSSLDYVSPHPAMAAEARCTPSILPSSHGEHNQSVRRNNIVPRQIELSALERTIDELVRKAMGKVQDQGFGIARPGMADETLHAESHFHPYMTGAGGVDASWSGTRY</sequence>
<organism evidence="2 3">
    <name type="scientific">Elsinoe australis</name>
    <dbReference type="NCBI Taxonomy" id="40998"/>
    <lineage>
        <taxon>Eukaryota</taxon>
        <taxon>Fungi</taxon>
        <taxon>Dikarya</taxon>
        <taxon>Ascomycota</taxon>
        <taxon>Pezizomycotina</taxon>
        <taxon>Dothideomycetes</taxon>
        <taxon>Dothideomycetidae</taxon>
        <taxon>Myriangiales</taxon>
        <taxon>Elsinoaceae</taxon>
        <taxon>Elsinoe</taxon>
    </lineage>
</organism>
<dbReference type="EMBL" id="PTQR01000032">
    <property type="protein sequence ID" value="TKX25100.1"/>
    <property type="molecule type" value="Genomic_DNA"/>
</dbReference>
<protein>
    <submittedName>
        <fullName evidence="2">Uncharacterized protein</fullName>
    </submittedName>
</protein>
<reference evidence="2 3" key="1">
    <citation type="submission" date="2018-02" db="EMBL/GenBank/DDBJ databases">
        <title>Draft genome sequences of Elsinoe sp., causing black scab on jojoba.</title>
        <authorList>
            <person name="Stodart B."/>
            <person name="Jeffress S."/>
            <person name="Ash G."/>
            <person name="Arun Chinnappa K."/>
        </authorList>
    </citation>
    <scope>NUCLEOTIDE SEQUENCE [LARGE SCALE GENOMIC DNA]</scope>
    <source>
        <strain evidence="2 3">Hillstone_2</strain>
    </source>
</reference>
<name>A0A4U7B6Z2_9PEZI</name>
<dbReference type="Proteomes" id="UP000308133">
    <property type="component" value="Unassembled WGS sequence"/>
</dbReference>
<feature type="region of interest" description="Disordered" evidence="1">
    <location>
        <begin position="212"/>
        <end position="237"/>
    </location>
</feature>
<evidence type="ECO:0000313" key="3">
    <source>
        <dbReference type="Proteomes" id="UP000308133"/>
    </source>
</evidence>
<dbReference type="AlphaFoldDB" id="A0A4U7B6Z2"/>
<proteinExistence type="predicted"/>
<accession>A0A4U7B6Z2</accession>
<feature type="compositionally biased region" description="Low complexity" evidence="1">
    <location>
        <begin position="249"/>
        <end position="265"/>
    </location>
</feature>
<feature type="region of interest" description="Disordered" evidence="1">
    <location>
        <begin position="249"/>
        <end position="269"/>
    </location>
</feature>